<dbReference type="Proteomes" id="UP000030125">
    <property type="component" value="Unassembled WGS sequence"/>
</dbReference>
<dbReference type="Gene3D" id="3.30.565.10">
    <property type="entry name" value="Histidine kinase-like ATPase, C-terminal domain"/>
    <property type="match status" value="1"/>
</dbReference>
<proteinExistence type="predicted"/>
<reference evidence="2 3" key="1">
    <citation type="submission" date="2014-08" db="EMBL/GenBank/DDBJ databases">
        <title>Porphyromonas cangingivalis strain:COT-109_OH1386 Genome sequencing.</title>
        <authorList>
            <person name="Wallis C."/>
            <person name="Deusch O."/>
            <person name="O'Flynn C."/>
            <person name="Davis I."/>
            <person name="Jospin G."/>
            <person name="Darling A.E."/>
            <person name="Coil D.A."/>
            <person name="Alexiev A."/>
            <person name="Horsfall A."/>
            <person name="Kirkwood N."/>
            <person name="Harris S."/>
            <person name="Eisen J.A."/>
        </authorList>
    </citation>
    <scope>NUCLEOTIDE SEQUENCE [LARGE SCALE GENOMIC DNA]</scope>
    <source>
        <strain evidence="3">COT-109 OH1386</strain>
    </source>
</reference>
<dbReference type="InterPro" id="IPR036890">
    <property type="entry name" value="HATPase_C_sf"/>
</dbReference>
<name>A0A0A2EMZ8_PORCN</name>
<accession>A0A0A2EMZ8</accession>
<protein>
    <recommendedName>
        <fullName evidence="1">HD-CE domain-containing protein</fullName>
    </recommendedName>
</protein>
<evidence type="ECO:0000259" key="1">
    <source>
        <dbReference type="Pfam" id="PF24391"/>
    </source>
</evidence>
<comment type="caution">
    <text evidence="2">The sequence shown here is derived from an EMBL/GenBank/DDBJ whole genome shotgun (WGS) entry which is preliminary data.</text>
</comment>
<keyword evidence="3" id="KW-1185">Reference proteome</keyword>
<dbReference type="InterPro" id="IPR020575">
    <property type="entry name" value="Hsp90_N"/>
</dbReference>
<gene>
    <name evidence="2" type="ORF">HQ35_05930</name>
</gene>
<dbReference type="InterPro" id="IPR056471">
    <property type="entry name" value="HD-CE"/>
</dbReference>
<evidence type="ECO:0000313" key="3">
    <source>
        <dbReference type="Proteomes" id="UP000030125"/>
    </source>
</evidence>
<feature type="domain" description="HD-CE" evidence="1">
    <location>
        <begin position="44"/>
        <end position="344"/>
    </location>
</feature>
<dbReference type="PRINTS" id="PR00775">
    <property type="entry name" value="HEATSHOCK90"/>
</dbReference>
<organism evidence="2 3">
    <name type="scientific">Porphyromonas cangingivalis</name>
    <dbReference type="NCBI Taxonomy" id="36874"/>
    <lineage>
        <taxon>Bacteria</taxon>
        <taxon>Pseudomonadati</taxon>
        <taxon>Bacteroidota</taxon>
        <taxon>Bacteroidia</taxon>
        <taxon>Bacteroidales</taxon>
        <taxon>Porphyromonadaceae</taxon>
        <taxon>Porphyromonas</taxon>
    </lineage>
</organism>
<dbReference type="AlphaFoldDB" id="A0A0A2EMZ8"/>
<sequence>MSSLIDSILGEKAQTDQLSQEFLPFVRFLKKQSESHLKRVIKTLPEFDLHDQSHSEKVEENMSLLIGESLLRKLSSVDLFLLSASAHLHDCGMAPADWELNALDVVAKATDRRFDVLKNNINYIKDNKVQIFGRQGFEASSWLFSPSDEKELFKQLANEMKAYQEYLDGYSISETNDKDDKDAEQILKDRRVDYIRRTHHERSERYIKNMEKEFCGKLESAPGKQLADILAGICRAHGEDLSYTSSELKSSITISAKYKVNPQFVAMMLRLGDIIHFSKDRAPFVLRNATQFKSDYSHYQWELKEGGVNYQIVDGKVIYTAYCEEPKLYYGLLEYTDWIKREIANFNELKRNWSKEYKDVCVDEVNTSDITYDSNKFIPAPGKKFTLSQDKIIKLLMGVQLYKEPYACIRELYQNALDAVRCNIDKNKSLSKDIKGFIEFGLETDERGKFLYCLDNGVGMSQFIIENYLLNIGSSYYKSQDFFRLQHKWNSSFTPTSQFGIGILSCFMIGDAMEIITKTDNDKEPRIICIDGPLELVYYKPVSPEDAELIHSSGTMVKIYLQEPFQILHERKGYGKNADLFYDTINNYITIAPKNINVRIKTKSRSLYFLSEFPHCLSLDRVAHSKTIEFREFDKKSILSFENEANIIHIKNYPYSCKENRISLSYHYVTVGHNGIEFHTVLLLPLQKISLSKSAMDEILLTYFKMPRLRDRVCIDGIFTRIDKEIFIKNDIIKGLSLIGTLNFIGKDHPNLSIDRSLILSVPEVLNTNIKLVLYKFFEYLAMNILSPIQMALNDYDRASIDLILEYAFQNEDIVYNKFFHWILSGQSKKFVWQPLCKVIGNNLSVSDFFNMQSVQIPNYNFLKMDRLTQDLIMAKIISSEDIHIDNDKTLGCKFSSSSTKNKQRSVFNKSYSILRGQYTFFKINSNLFSEYDFIPKLYPFVSCSFFHSLESSWEFIHISPLSKKTMLQGILAHNSPLKTLIQQDPSSIHPRLGLHNATKNKQIYEFSEKVPPLKIFKPIQKKQNVVMVYIASRVLSEKEKKKLECLKEKEPDYYKGVQEGWSLLLTGMDEENIKILPGLRSRKELVETISDYFWEIYSEYTFEFTDGKNLKDYKI</sequence>
<dbReference type="OrthoDB" id="9802640at2"/>
<dbReference type="EMBL" id="JQJD01000043">
    <property type="protein sequence ID" value="KGN80231.1"/>
    <property type="molecule type" value="Genomic_DNA"/>
</dbReference>
<dbReference type="SUPFAM" id="SSF55874">
    <property type="entry name" value="ATPase domain of HSP90 chaperone/DNA topoisomerase II/histidine kinase"/>
    <property type="match status" value="1"/>
</dbReference>
<evidence type="ECO:0000313" key="2">
    <source>
        <dbReference type="EMBL" id="KGN80231.1"/>
    </source>
</evidence>
<dbReference type="RefSeq" id="WP_036851728.1">
    <property type="nucleotide sequence ID" value="NZ_JQJD01000043.1"/>
</dbReference>
<dbReference type="Pfam" id="PF24391">
    <property type="entry name" value="HD-CE"/>
    <property type="match status" value="1"/>
</dbReference>